<evidence type="ECO:0000256" key="1">
    <source>
        <dbReference type="ARBA" id="ARBA00004123"/>
    </source>
</evidence>
<dbReference type="CDD" id="cd00167">
    <property type="entry name" value="SANT"/>
    <property type="match status" value="1"/>
</dbReference>
<evidence type="ECO:0000259" key="7">
    <source>
        <dbReference type="PROSITE" id="PS51294"/>
    </source>
</evidence>
<comment type="subcellular location">
    <subcellularLocation>
        <location evidence="1">Nucleus</location>
    </subcellularLocation>
</comment>
<feature type="domain" description="Myb-like" evidence="5">
    <location>
        <begin position="84"/>
        <end position="136"/>
    </location>
</feature>
<keyword evidence="4" id="KW-0539">Nucleus</keyword>
<dbReference type="PROSITE" id="PS51294">
    <property type="entry name" value="HTH_MYB"/>
    <property type="match status" value="1"/>
</dbReference>
<dbReference type="NCBIfam" id="TIGR01557">
    <property type="entry name" value="myb_SHAQKYF"/>
    <property type="match status" value="1"/>
</dbReference>
<dbReference type="GeneID" id="104748113"/>
<dbReference type="PANTHER" id="PTHR44042:SF67">
    <property type="entry name" value="MYB-LIKE PROTEIN I"/>
    <property type="match status" value="1"/>
</dbReference>
<dbReference type="InterPro" id="IPR001005">
    <property type="entry name" value="SANT/Myb"/>
</dbReference>
<evidence type="ECO:0000259" key="6">
    <source>
        <dbReference type="PROSITE" id="PS51293"/>
    </source>
</evidence>
<dbReference type="RefSeq" id="XP_010468103.1">
    <property type="nucleotide sequence ID" value="XM_010469801.1"/>
</dbReference>
<dbReference type="Gene3D" id="1.10.10.60">
    <property type="entry name" value="Homeodomain-like"/>
    <property type="match status" value="2"/>
</dbReference>
<dbReference type="PROSITE" id="PS51293">
    <property type="entry name" value="SANT"/>
    <property type="match status" value="1"/>
</dbReference>
<proteinExistence type="predicted"/>
<name>A0ABM0WAJ0_CAMSA</name>
<dbReference type="PANTHER" id="PTHR44042">
    <property type="entry name" value="DUPLICATED HOMEODOMAIN-LIKE SUPERFAMILY PROTEIN-RELATED"/>
    <property type="match status" value="1"/>
</dbReference>
<dbReference type="InterPro" id="IPR009057">
    <property type="entry name" value="Homeodomain-like_sf"/>
</dbReference>
<dbReference type="Pfam" id="PF00249">
    <property type="entry name" value="Myb_DNA-binding"/>
    <property type="match status" value="1"/>
</dbReference>
<dbReference type="PROSITE" id="PS50090">
    <property type="entry name" value="MYB_LIKE"/>
    <property type="match status" value="1"/>
</dbReference>
<evidence type="ECO:0000313" key="8">
    <source>
        <dbReference type="Proteomes" id="UP000694864"/>
    </source>
</evidence>
<accession>A0ABM0WAJ0</accession>
<reference evidence="9" key="2">
    <citation type="submission" date="2025-08" db="UniProtKB">
        <authorList>
            <consortium name="RefSeq"/>
        </authorList>
    </citation>
    <scope>IDENTIFICATION</scope>
    <source>
        <tissue evidence="9">Leaf</tissue>
    </source>
</reference>
<evidence type="ECO:0000259" key="5">
    <source>
        <dbReference type="PROSITE" id="PS50090"/>
    </source>
</evidence>
<dbReference type="SMART" id="SM00717">
    <property type="entry name" value="SANT"/>
    <property type="match status" value="2"/>
</dbReference>
<evidence type="ECO:0000256" key="2">
    <source>
        <dbReference type="ARBA" id="ARBA00023015"/>
    </source>
</evidence>
<dbReference type="InterPro" id="IPR006447">
    <property type="entry name" value="Myb_dom_plants"/>
</dbReference>
<evidence type="ECO:0000256" key="4">
    <source>
        <dbReference type="ARBA" id="ARBA00023242"/>
    </source>
</evidence>
<organism evidence="8 9">
    <name type="scientific">Camelina sativa</name>
    <name type="common">False flax</name>
    <name type="synonym">Myagrum sativum</name>
    <dbReference type="NCBI Taxonomy" id="90675"/>
    <lineage>
        <taxon>Eukaryota</taxon>
        <taxon>Viridiplantae</taxon>
        <taxon>Streptophyta</taxon>
        <taxon>Embryophyta</taxon>
        <taxon>Tracheophyta</taxon>
        <taxon>Spermatophyta</taxon>
        <taxon>Magnoliopsida</taxon>
        <taxon>eudicotyledons</taxon>
        <taxon>Gunneridae</taxon>
        <taxon>Pentapetalae</taxon>
        <taxon>rosids</taxon>
        <taxon>malvids</taxon>
        <taxon>Brassicales</taxon>
        <taxon>Brassicaceae</taxon>
        <taxon>Camelineae</taxon>
        <taxon>Camelina</taxon>
    </lineage>
</organism>
<dbReference type="InterPro" id="IPR017884">
    <property type="entry name" value="SANT_dom"/>
</dbReference>
<keyword evidence="2" id="KW-0805">Transcription regulation</keyword>
<dbReference type="SUPFAM" id="SSF46689">
    <property type="entry name" value="Homeodomain-like"/>
    <property type="match status" value="1"/>
</dbReference>
<dbReference type="InterPro" id="IPR017930">
    <property type="entry name" value="Myb_dom"/>
</dbReference>
<evidence type="ECO:0000256" key="3">
    <source>
        <dbReference type="ARBA" id="ARBA00023163"/>
    </source>
</evidence>
<sequence>MASIPQWTSDEHKRFEIALAQSPVESSSSSLENIAKLLKKPFEEVKYYYEALVYDVGMIESGNIALPKYREDDYVSLKEASEPKHIIKKKPWTEEEHRLFLAGLNQYGKGEWKMISRDFVKTRNLVQVASHAQKYYKRQQLGSKKTRSTILDITLESITGKPDFGKQNPPQ</sequence>
<evidence type="ECO:0000313" key="9">
    <source>
        <dbReference type="RefSeq" id="XP_010468103.1"/>
    </source>
</evidence>
<feature type="domain" description="HTH myb-type" evidence="7">
    <location>
        <begin position="84"/>
        <end position="140"/>
    </location>
</feature>
<protein>
    <submittedName>
        <fullName evidence="9">Transcription factor DIVARICATA-like</fullName>
    </submittedName>
</protein>
<gene>
    <name evidence="9" type="primary">LOC104748113</name>
</gene>
<keyword evidence="8" id="KW-1185">Reference proteome</keyword>
<reference evidence="8" key="1">
    <citation type="journal article" date="2014" name="Nat. Commun.">
        <title>The emerging biofuel crop Camelina sativa retains a highly undifferentiated hexaploid genome structure.</title>
        <authorList>
            <person name="Kagale S."/>
            <person name="Koh C."/>
            <person name="Nixon J."/>
            <person name="Bollina V."/>
            <person name="Clarke W.E."/>
            <person name="Tuteja R."/>
            <person name="Spillane C."/>
            <person name="Robinson S.J."/>
            <person name="Links M.G."/>
            <person name="Clarke C."/>
            <person name="Higgins E.E."/>
            <person name="Huebert T."/>
            <person name="Sharpe A.G."/>
            <person name="Parkin I.A."/>
        </authorList>
    </citation>
    <scope>NUCLEOTIDE SEQUENCE [LARGE SCALE GENOMIC DNA]</scope>
    <source>
        <strain evidence="8">cv. DH55</strain>
    </source>
</reference>
<dbReference type="Proteomes" id="UP000694864">
    <property type="component" value="Chromosome 15"/>
</dbReference>
<keyword evidence="3" id="KW-0804">Transcription</keyword>
<feature type="domain" description="SANT" evidence="6">
    <location>
        <begin position="87"/>
        <end position="140"/>
    </location>
</feature>